<dbReference type="AlphaFoldDB" id="A0A1Y1M9V2"/>
<name>A0A1Y1M9V2_PHOPY</name>
<proteinExistence type="predicted"/>
<dbReference type="Gene3D" id="3.30.420.10">
    <property type="entry name" value="Ribonuclease H-like superfamily/Ribonuclease H"/>
    <property type="match status" value="1"/>
</dbReference>
<evidence type="ECO:0000313" key="2">
    <source>
        <dbReference type="EMBL" id="JAV80117.1"/>
    </source>
</evidence>
<accession>A0A1Y1M9V2</accession>
<sequence>MYTNVTKSGKVVEFAWIPSHVGIQGNELVDAAAKRPTRGTLVDVQDLRPMDLNAALRLAVGRTAKWIPPLKLTRTERVKIQRLRIGQTGLTRAYILRGEPPPMCQCGRPYRMYVFKFCPNKNSVANITRPTAELEVLNFSDFSRVVMIGDGGISKKKTNDQDVDALEEKKRY</sequence>
<dbReference type="InterPro" id="IPR036397">
    <property type="entry name" value="RNaseH_sf"/>
</dbReference>
<dbReference type="GO" id="GO:0003676">
    <property type="term" value="F:nucleic acid binding"/>
    <property type="evidence" value="ECO:0007669"/>
    <property type="project" value="InterPro"/>
</dbReference>
<dbReference type="InterPro" id="IPR002156">
    <property type="entry name" value="RNaseH_domain"/>
</dbReference>
<organism evidence="2">
    <name type="scientific">Photinus pyralis</name>
    <name type="common">Common eastern firefly</name>
    <name type="synonym">Lampyris pyralis</name>
    <dbReference type="NCBI Taxonomy" id="7054"/>
    <lineage>
        <taxon>Eukaryota</taxon>
        <taxon>Metazoa</taxon>
        <taxon>Ecdysozoa</taxon>
        <taxon>Arthropoda</taxon>
        <taxon>Hexapoda</taxon>
        <taxon>Insecta</taxon>
        <taxon>Pterygota</taxon>
        <taxon>Neoptera</taxon>
        <taxon>Endopterygota</taxon>
        <taxon>Coleoptera</taxon>
        <taxon>Polyphaga</taxon>
        <taxon>Elateriformia</taxon>
        <taxon>Elateroidea</taxon>
        <taxon>Lampyridae</taxon>
        <taxon>Lampyrinae</taxon>
        <taxon>Photinus</taxon>
    </lineage>
</organism>
<evidence type="ECO:0000259" key="1">
    <source>
        <dbReference type="PROSITE" id="PS50879"/>
    </source>
</evidence>
<dbReference type="EMBL" id="GEZM01041883">
    <property type="protein sequence ID" value="JAV80117.1"/>
    <property type="molecule type" value="Transcribed_RNA"/>
</dbReference>
<dbReference type="GO" id="GO:0004523">
    <property type="term" value="F:RNA-DNA hybrid ribonuclease activity"/>
    <property type="evidence" value="ECO:0007669"/>
    <property type="project" value="InterPro"/>
</dbReference>
<protein>
    <recommendedName>
        <fullName evidence="1">RNase H type-1 domain-containing protein</fullName>
    </recommendedName>
</protein>
<feature type="domain" description="RNase H type-1" evidence="1">
    <location>
        <begin position="1"/>
        <end position="38"/>
    </location>
</feature>
<reference evidence="2" key="1">
    <citation type="journal article" date="2016" name="Sci. Rep.">
        <title>Molecular characterization of firefly nuptial gifts: a multi-omics approach sheds light on postcopulatory sexual selection.</title>
        <authorList>
            <person name="Al-Wathiqui N."/>
            <person name="Fallon T.R."/>
            <person name="South A."/>
            <person name="Weng J.K."/>
            <person name="Lewis S.M."/>
        </authorList>
    </citation>
    <scope>NUCLEOTIDE SEQUENCE</scope>
</reference>
<dbReference type="PROSITE" id="PS50879">
    <property type="entry name" value="RNASE_H_1"/>
    <property type="match status" value="1"/>
</dbReference>